<reference evidence="2" key="1">
    <citation type="submission" date="2013-12" db="EMBL/GenBank/DDBJ databases">
        <title>A Varibaculum cambriense genome reconstructed from a premature infant gut community with otherwise low bacterial novelty that shifts toward anaerobic metabolism during the third week of life.</title>
        <authorList>
            <person name="Brown C.T."/>
            <person name="Sharon I."/>
            <person name="Thomas B.C."/>
            <person name="Castelle C.J."/>
            <person name="Morowitz M.J."/>
            <person name="Banfield J.F."/>
        </authorList>
    </citation>
    <scope>NUCLEOTIDE SEQUENCE</scope>
</reference>
<proteinExistence type="predicted"/>
<protein>
    <submittedName>
        <fullName evidence="2">ABC transporter related protein</fullName>
    </submittedName>
</protein>
<dbReference type="AlphaFoldDB" id="W1XNT9"/>
<dbReference type="InterPro" id="IPR032823">
    <property type="entry name" value="BCA_ABC_TP_C"/>
</dbReference>
<evidence type="ECO:0000313" key="2">
    <source>
        <dbReference type="EMBL" id="ETJ30509.1"/>
    </source>
</evidence>
<evidence type="ECO:0000259" key="1">
    <source>
        <dbReference type="Pfam" id="PF12399"/>
    </source>
</evidence>
<feature type="non-terminal residue" evidence="2">
    <location>
        <position position="1"/>
    </location>
</feature>
<dbReference type="EMBL" id="AZMM01014971">
    <property type="protein sequence ID" value="ETJ30509.1"/>
    <property type="molecule type" value="Genomic_DNA"/>
</dbReference>
<dbReference type="Pfam" id="PF12399">
    <property type="entry name" value="BCA_ABC_TP_C"/>
    <property type="match status" value="1"/>
</dbReference>
<comment type="caution">
    <text evidence="2">The sequence shown here is derived from an EMBL/GenBank/DDBJ whole genome shotgun (WGS) entry which is preliminary data.</text>
</comment>
<accession>W1XNT9</accession>
<gene>
    <name evidence="2" type="ORF">Q604_UNBC14971G0001</name>
</gene>
<feature type="domain" description="Branched-chain amino acid ATP-binding cassette transporter C-terminal" evidence="1">
    <location>
        <begin position="10"/>
        <end position="31"/>
    </location>
</feature>
<sequence>NNNSLKMVLSGSADEVRHNPRVMEAYLGGRVE</sequence>
<name>W1XNT9_9ZZZZ</name>
<organism evidence="2">
    <name type="scientific">human gut metagenome</name>
    <dbReference type="NCBI Taxonomy" id="408170"/>
    <lineage>
        <taxon>unclassified sequences</taxon>
        <taxon>metagenomes</taxon>
        <taxon>organismal metagenomes</taxon>
    </lineage>
</organism>